<dbReference type="EMBL" id="BARS01031014">
    <property type="protein sequence ID" value="GAG27489.1"/>
    <property type="molecule type" value="Genomic_DNA"/>
</dbReference>
<proteinExistence type="predicted"/>
<gene>
    <name evidence="2" type="ORF">S01H1_48302</name>
</gene>
<dbReference type="AlphaFoldDB" id="X0W991"/>
<name>X0W991_9ZZZZ</name>
<feature type="compositionally biased region" description="Acidic residues" evidence="1">
    <location>
        <begin position="33"/>
        <end position="51"/>
    </location>
</feature>
<feature type="region of interest" description="Disordered" evidence="1">
    <location>
        <begin position="1"/>
        <end position="58"/>
    </location>
</feature>
<feature type="non-terminal residue" evidence="2">
    <location>
        <position position="262"/>
    </location>
</feature>
<reference evidence="2" key="1">
    <citation type="journal article" date="2014" name="Front. Microbiol.">
        <title>High frequency of phylogenetically diverse reductive dehalogenase-homologous genes in deep subseafloor sedimentary metagenomes.</title>
        <authorList>
            <person name="Kawai M."/>
            <person name="Futagami T."/>
            <person name="Toyoda A."/>
            <person name="Takaki Y."/>
            <person name="Nishi S."/>
            <person name="Hori S."/>
            <person name="Arai W."/>
            <person name="Tsubouchi T."/>
            <person name="Morono Y."/>
            <person name="Uchiyama I."/>
            <person name="Ito T."/>
            <person name="Fujiyama A."/>
            <person name="Inagaki F."/>
            <person name="Takami H."/>
        </authorList>
    </citation>
    <scope>NUCLEOTIDE SEQUENCE</scope>
    <source>
        <strain evidence="2">Expedition CK06-06</strain>
    </source>
</reference>
<organism evidence="2">
    <name type="scientific">marine sediment metagenome</name>
    <dbReference type="NCBI Taxonomy" id="412755"/>
    <lineage>
        <taxon>unclassified sequences</taxon>
        <taxon>metagenomes</taxon>
        <taxon>ecological metagenomes</taxon>
    </lineage>
</organism>
<comment type="caution">
    <text evidence="2">The sequence shown here is derived from an EMBL/GenBank/DDBJ whole genome shotgun (WGS) entry which is preliminary data.</text>
</comment>
<sequence>SWGDLPVGTFGDTPYTGEEEDIDLSAFNLQPAEETDEEIIEENPAEQEEEEPRARAGTPTLRKMRAHFTAEAEWERILRRDATFTPKFRSRQRSIFQRQGEITVERYLEQARANPGGWQRVAGDDLAAELFPLSGWEDMFDATTARVREASFAASATEATVAITGRQFVMTQVARETLELLDDAHYAFVNESTQGLLARELGAGLEAGESIDQMALRIGKTFGTRKASSQRIARTEVANAVQSAQVQGYAQTGVVERKMWNT</sequence>
<feature type="non-terminal residue" evidence="2">
    <location>
        <position position="1"/>
    </location>
</feature>
<accession>X0W991</accession>
<evidence type="ECO:0000256" key="1">
    <source>
        <dbReference type="SAM" id="MobiDB-lite"/>
    </source>
</evidence>
<protein>
    <submittedName>
        <fullName evidence="2">Uncharacterized protein</fullName>
    </submittedName>
</protein>
<evidence type="ECO:0000313" key="2">
    <source>
        <dbReference type="EMBL" id="GAG27489.1"/>
    </source>
</evidence>